<protein>
    <submittedName>
        <fullName evidence="2">Uncharacterized protein</fullName>
    </submittedName>
</protein>
<keyword evidence="3" id="KW-1185">Reference proteome</keyword>
<evidence type="ECO:0000256" key="1">
    <source>
        <dbReference type="SAM" id="MobiDB-lite"/>
    </source>
</evidence>
<accession>A0A6A7AEI7</accession>
<organism evidence="2 3">
    <name type="scientific">Ophiobolus disseminans</name>
    <dbReference type="NCBI Taxonomy" id="1469910"/>
    <lineage>
        <taxon>Eukaryota</taxon>
        <taxon>Fungi</taxon>
        <taxon>Dikarya</taxon>
        <taxon>Ascomycota</taxon>
        <taxon>Pezizomycotina</taxon>
        <taxon>Dothideomycetes</taxon>
        <taxon>Pleosporomycetidae</taxon>
        <taxon>Pleosporales</taxon>
        <taxon>Pleosporineae</taxon>
        <taxon>Phaeosphaeriaceae</taxon>
        <taxon>Ophiobolus</taxon>
    </lineage>
</organism>
<name>A0A6A7AEI7_9PLEO</name>
<feature type="compositionally biased region" description="Basic residues" evidence="1">
    <location>
        <begin position="51"/>
        <end position="61"/>
    </location>
</feature>
<dbReference type="AlphaFoldDB" id="A0A6A7AEI7"/>
<reference evidence="2" key="1">
    <citation type="journal article" date="2020" name="Stud. Mycol.">
        <title>101 Dothideomycetes genomes: a test case for predicting lifestyles and emergence of pathogens.</title>
        <authorList>
            <person name="Haridas S."/>
            <person name="Albert R."/>
            <person name="Binder M."/>
            <person name="Bloem J."/>
            <person name="Labutti K."/>
            <person name="Salamov A."/>
            <person name="Andreopoulos B."/>
            <person name="Baker S."/>
            <person name="Barry K."/>
            <person name="Bills G."/>
            <person name="Bluhm B."/>
            <person name="Cannon C."/>
            <person name="Castanera R."/>
            <person name="Culley D."/>
            <person name="Daum C."/>
            <person name="Ezra D."/>
            <person name="Gonzalez J."/>
            <person name="Henrissat B."/>
            <person name="Kuo A."/>
            <person name="Liang C."/>
            <person name="Lipzen A."/>
            <person name="Lutzoni F."/>
            <person name="Magnuson J."/>
            <person name="Mondo S."/>
            <person name="Nolan M."/>
            <person name="Ohm R."/>
            <person name="Pangilinan J."/>
            <person name="Park H.-J."/>
            <person name="Ramirez L."/>
            <person name="Alfaro M."/>
            <person name="Sun H."/>
            <person name="Tritt A."/>
            <person name="Yoshinaga Y."/>
            <person name="Zwiers L.-H."/>
            <person name="Turgeon B."/>
            <person name="Goodwin S."/>
            <person name="Spatafora J."/>
            <person name="Crous P."/>
            <person name="Grigoriev I."/>
        </authorList>
    </citation>
    <scope>NUCLEOTIDE SEQUENCE</scope>
    <source>
        <strain evidence="2">CBS 113818</strain>
    </source>
</reference>
<sequence length="77" mass="8725">MLHTSHRLHPQSHLSSAAIAGSLLPVFSSYPPRRPRPPRRPSPPTAALQCRRPHTHAPHPLHAHWTRVDRLYRLGAL</sequence>
<feature type="region of interest" description="Disordered" evidence="1">
    <location>
        <begin position="27"/>
        <end position="61"/>
    </location>
</feature>
<dbReference type="EMBL" id="MU006218">
    <property type="protein sequence ID" value="KAF2831636.1"/>
    <property type="molecule type" value="Genomic_DNA"/>
</dbReference>
<dbReference type="Proteomes" id="UP000799424">
    <property type="component" value="Unassembled WGS sequence"/>
</dbReference>
<gene>
    <name evidence="2" type="ORF">CC86DRAFT_141701</name>
</gene>
<evidence type="ECO:0000313" key="2">
    <source>
        <dbReference type="EMBL" id="KAF2831636.1"/>
    </source>
</evidence>
<evidence type="ECO:0000313" key="3">
    <source>
        <dbReference type="Proteomes" id="UP000799424"/>
    </source>
</evidence>
<proteinExistence type="predicted"/>